<dbReference type="Proteomes" id="UP000480410">
    <property type="component" value="Unassembled WGS sequence"/>
</dbReference>
<comment type="caution">
    <text evidence="1">The sequence shown here is derived from an EMBL/GenBank/DDBJ whole genome shotgun (WGS) entry which is preliminary data.</text>
</comment>
<dbReference type="AlphaFoldDB" id="A0A6M0CWR8"/>
<evidence type="ECO:0000313" key="1">
    <source>
        <dbReference type="EMBL" id="NER61902.1"/>
    </source>
</evidence>
<gene>
    <name evidence="1" type="ORF">G3435_21975</name>
</gene>
<proteinExistence type="predicted"/>
<dbReference type="GO" id="GO:0016740">
    <property type="term" value="F:transferase activity"/>
    <property type="evidence" value="ECO:0007669"/>
    <property type="project" value="UniProtKB-KW"/>
</dbReference>
<keyword evidence="1" id="KW-0808">Transferase</keyword>
<evidence type="ECO:0000313" key="2">
    <source>
        <dbReference type="Proteomes" id="UP000480410"/>
    </source>
</evidence>
<dbReference type="SUPFAM" id="SSF53756">
    <property type="entry name" value="UDP-Glycosyltransferase/glycogen phosphorylase"/>
    <property type="match status" value="1"/>
</dbReference>
<dbReference type="EMBL" id="JAAHBV010000576">
    <property type="protein sequence ID" value="NER61902.1"/>
    <property type="molecule type" value="Genomic_DNA"/>
</dbReference>
<name>A0A6M0CWR8_9PSED</name>
<feature type="non-terminal residue" evidence="1">
    <location>
        <position position="1"/>
    </location>
</feature>
<sequence>LGVGAQVDFLGQVAEARRYFAAFDVFALSSDHEPFGMVLLEAMVAGVPLLATACGGAREVVEGVGILFPLGDAAHLAQGLQHLAALDPAQRQACAEQMLVRLRERFSDAAVAETFWRLPQVVTLMAPA</sequence>
<organism evidence="1 2">
    <name type="scientific">Pseudomonas brassicae</name>
    <dbReference type="NCBI Taxonomy" id="2708063"/>
    <lineage>
        <taxon>Bacteria</taxon>
        <taxon>Pseudomonadati</taxon>
        <taxon>Pseudomonadota</taxon>
        <taxon>Gammaproteobacteria</taxon>
        <taxon>Pseudomonadales</taxon>
        <taxon>Pseudomonadaceae</taxon>
        <taxon>Pseudomonas</taxon>
    </lineage>
</organism>
<protein>
    <submittedName>
        <fullName evidence="1">Glycosyltransferase</fullName>
    </submittedName>
</protein>
<dbReference type="Gene3D" id="3.40.50.2000">
    <property type="entry name" value="Glycogen Phosphorylase B"/>
    <property type="match status" value="1"/>
</dbReference>
<dbReference type="Pfam" id="PF13692">
    <property type="entry name" value="Glyco_trans_1_4"/>
    <property type="match status" value="1"/>
</dbReference>
<dbReference type="PANTHER" id="PTHR12526">
    <property type="entry name" value="GLYCOSYLTRANSFERASE"/>
    <property type="match status" value="1"/>
</dbReference>
<reference evidence="1 2" key="1">
    <citation type="submission" date="2020-02" db="EMBL/GenBank/DDBJ databases">
        <title>Broccoli isolated Pseudomonas sp.</title>
        <authorList>
            <person name="Fujikawa T."/>
            <person name="Sawada H."/>
        </authorList>
    </citation>
    <scope>NUCLEOTIDE SEQUENCE [LARGE SCALE GENOMIC DNA]</scope>
    <source>
        <strain evidence="1 2">MAFF212428</strain>
    </source>
</reference>
<accession>A0A6M0CWR8</accession>
<dbReference type="PANTHER" id="PTHR12526:SF637">
    <property type="entry name" value="GLYCOSYLTRANSFERASE EPSF-RELATED"/>
    <property type="match status" value="1"/>
</dbReference>